<feature type="compositionally biased region" description="Polar residues" evidence="1">
    <location>
        <begin position="650"/>
        <end position="665"/>
    </location>
</feature>
<keyword evidence="2" id="KW-1133">Transmembrane helix</keyword>
<feature type="transmembrane region" description="Helical" evidence="2">
    <location>
        <begin position="506"/>
        <end position="528"/>
    </location>
</feature>
<organism evidence="3 4">
    <name type="scientific">Macrophomina phaseolina</name>
    <dbReference type="NCBI Taxonomy" id="35725"/>
    <lineage>
        <taxon>Eukaryota</taxon>
        <taxon>Fungi</taxon>
        <taxon>Dikarya</taxon>
        <taxon>Ascomycota</taxon>
        <taxon>Pezizomycotina</taxon>
        <taxon>Dothideomycetes</taxon>
        <taxon>Dothideomycetes incertae sedis</taxon>
        <taxon>Botryosphaeriales</taxon>
        <taxon>Botryosphaeriaceae</taxon>
        <taxon>Macrophomina</taxon>
    </lineage>
</organism>
<dbReference type="InterPro" id="IPR021514">
    <property type="entry name" value="DUF3176"/>
</dbReference>
<evidence type="ECO:0000313" key="3">
    <source>
        <dbReference type="EMBL" id="KAH7049399.1"/>
    </source>
</evidence>
<dbReference type="Proteomes" id="UP000774617">
    <property type="component" value="Unassembled WGS sequence"/>
</dbReference>
<keyword evidence="2" id="KW-0472">Membrane</keyword>
<dbReference type="PANTHER" id="PTHR35394:SF5">
    <property type="entry name" value="DUF3176 DOMAIN-CONTAINING PROTEIN"/>
    <property type="match status" value="1"/>
</dbReference>
<feature type="transmembrane region" description="Helical" evidence="2">
    <location>
        <begin position="24"/>
        <end position="48"/>
    </location>
</feature>
<evidence type="ECO:0000256" key="1">
    <source>
        <dbReference type="SAM" id="MobiDB-lite"/>
    </source>
</evidence>
<dbReference type="PANTHER" id="PTHR35394">
    <property type="entry name" value="DUF3176 DOMAIN-CONTAINING PROTEIN"/>
    <property type="match status" value="1"/>
</dbReference>
<gene>
    <name evidence="3" type="ORF">B0J12DRAFT_665090</name>
</gene>
<dbReference type="Pfam" id="PF11374">
    <property type="entry name" value="DUF3176"/>
    <property type="match status" value="1"/>
</dbReference>
<feature type="region of interest" description="Disordered" evidence="1">
    <location>
        <begin position="619"/>
        <end position="665"/>
    </location>
</feature>
<protein>
    <submittedName>
        <fullName evidence="3">Uncharacterized protein</fullName>
    </submittedName>
</protein>
<proteinExistence type="predicted"/>
<keyword evidence="2" id="KW-0812">Transmembrane</keyword>
<accession>A0ABQ8GAU4</accession>
<evidence type="ECO:0000256" key="2">
    <source>
        <dbReference type="SAM" id="Phobius"/>
    </source>
</evidence>
<feature type="transmembrane region" description="Helical" evidence="2">
    <location>
        <begin position="60"/>
        <end position="82"/>
    </location>
</feature>
<comment type="caution">
    <text evidence="3">The sequence shown here is derived from an EMBL/GenBank/DDBJ whole genome shotgun (WGS) entry which is preliminary data.</text>
</comment>
<reference evidence="3 4" key="1">
    <citation type="journal article" date="2021" name="Nat. Commun.">
        <title>Genetic determinants of endophytism in the Arabidopsis root mycobiome.</title>
        <authorList>
            <person name="Mesny F."/>
            <person name="Miyauchi S."/>
            <person name="Thiergart T."/>
            <person name="Pickel B."/>
            <person name="Atanasova L."/>
            <person name="Karlsson M."/>
            <person name="Huettel B."/>
            <person name="Barry K.W."/>
            <person name="Haridas S."/>
            <person name="Chen C."/>
            <person name="Bauer D."/>
            <person name="Andreopoulos W."/>
            <person name="Pangilinan J."/>
            <person name="LaButti K."/>
            <person name="Riley R."/>
            <person name="Lipzen A."/>
            <person name="Clum A."/>
            <person name="Drula E."/>
            <person name="Henrissat B."/>
            <person name="Kohler A."/>
            <person name="Grigoriev I.V."/>
            <person name="Martin F.M."/>
            <person name="Hacquard S."/>
        </authorList>
    </citation>
    <scope>NUCLEOTIDE SEQUENCE [LARGE SCALE GENOMIC DNA]</scope>
    <source>
        <strain evidence="3 4">MPI-SDFR-AT-0080</strain>
    </source>
</reference>
<name>A0ABQ8GAU4_9PEZI</name>
<evidence type="ECO:0000313" key="4">
    <source>
        <dbReference type="Proteomes" id="UP000774617"/>
    </source>
</evidence>
<dbReference type="EMBL" id="JAGTJR010000014">
    <property type="protein sequence ID" value="KAH7049399.1"/>
    <property type="molecule type" value="Genomic_DNA"/>
</dbReference>
<keyword evidence="4" id="KW-1185">Reference proteome</keyword>
<sequence length="665" mass="71861">MKESGQPTIEVTSSQRRHCVPRSWLLEVVSCTIALVALGATLATVGVYNGKSLPNWPRPITINSMISIFTAIFKASMIMPIAEGISQLKWYWFNEPQPLIDLDRFDTASRGPWGSLLLLFHTRKHYLASLGAFITIAALAVDPFSQQVLQYYDCLEPVAGSIARIPKTNRYSTGGMHTGAGSATLDGPTQVAIYMGLLNPPANSSASVSVDCSTGNCTFPADSGATFSTLGMCHSCTDISDTVSVNDTKVPVNYTLESGSWVGRELLASVLAQTSKSYEPLFDFEALMLNYPDNCTADGEGIRPADCIPVDPFAVHCSLRPCLQTYGANVTESVYTEELISSEELPFILDNGKYWVLGTDKTLENGAWSDCNATTHPTAANTLGIGPNGTLGGTRTSEGGNVTLYYPDPCFWAFNYSAAVPLREFLYGMFDGNQLAYYAVPTAIVGDLWLQNLYQNGSATMSTVDAYMTGFMNSLTANIRTRGETPSSGYVTGTPLASKTCIRVRWAWFALPGALWLLTVAFLAVLLLQSRFKAHGALGWQQDGWKSSILVPLFHGFDRDTLEKLRRSADADADGASPAVSGQGMQSIARQMRVELRYEESGLQFVDVSPGVKEALVMGRSETSLDESGNAQRDSLLVPDSAAPGAGRTSRPQSPISWRSVSPPA</sequence>